<keyword evidence="1" id="KW-0472">Membrane</keyword>
<comment type="caution">
    <text evidence="2">The sequence shown here is derived from an EMBL/GenBank/DDBJ whole genome shotgun (WGS) entry which is preliminary data.</text>
</comment>
<keyword evidence="1" id="KW-0812">Transmembrane</keyword>
<protein>
    <submittedName>
        <fullName evidence="2">Permease of the major facilitator superfamily</fullName>
    </submittedName>
</protein>
<name>A0A0B8NZ79_9VIBR</name>
<reference evidence="2 3" key="1">
    <citation type="submission" date="2015-01" db="EMBL/GenBank/DDBJ databases">
        <title>Vibrio sp. C1 JCM 19231 whole genome shotgun sequence.</title>
        <authorList>
            <person name="Sawabe T."/>
            <person name="Meirelles P."/>
            <person name="Feng G."/>
            <person name="Sayaka M."/>
            <person name="Hattori M."/>
            <person name="Ohkuma M."/>
        </authorList>
    </citation>
    <scope>NUCLEOTIDE SEQUENCE [LARGE SCALE GENOMIC DNA]</scope>
    <source>
        <strain evidence="3">JCM 19231</strain>
    </source>
</reference>
<dbReference type="Proteomes" id="UP000031671">
    <property type="component" value="Unassembled WGS sequence"/>
</dbReference>
<keyword evidence="3" id="KW-1185">Reference proteome</keyword>
<accession>A0A0B8NZ79</accession>
<dbReference type="RefSeq" id="WP_261833523.1">
    <property type="nucleotide sequence ID" value="NZ_AP024881.1"/>
</dbReference>
<proteinExistence type="predicted"/>
<feature type="transmembrane region" description="Helical" evidence="1">
    <location>
        <begin position="123"/>
        <end position="147"/>
    </location>
</feature>
<dbReference type="EMBL" id="BBRZ01000060">
    <property type="protein sequence ID" value="GAM57632.1"/>
    <property type="molecule type" value="Genomic_DNA"/>
</dbReference>
<evidence type="ECO:0000313" key="2">
    <source>
        <dbReference type="EMBL" id="GAM57632.1"/>
    </source>
</evidence>
<dbReference type="AlphaFoldDB" id="A0A0B8NZ79"/>
<sequence>MSKQQVTATGNVVTEKTSKAKSILGKVWRFVFKLIKIALFLASIAATAKFFSLLSNIHGKQMPAEEFVNGYPTIIKLINSELFMGLIFVITLGIFIYVGKLFWDLHEIAVHESQHKNSAHTTLVFALSLCGLFINKTWWVLAIVIAFTRWDIIGKNMSKIISNGVSKRKEEQA</sequence>
<evidence type="ECO:0000256" key="1">
    <source>
        <dbReference type="SAM" id="Phobius"/>
    </source>
</evidence>
<feature type="transmembrane region" description="Helical" evidence="1">
    <location>
        <begin position="34"/>
        <end position="54"/>
    </location>
</feature>
<gene>
    <name evidence="2" type="ORF">JCM19231_4884</name>
</gene>
<evidence type="ECO:0000313" key="3">
    <source>
        <dbReference type="Proteomes" id="UP000031671"/>
    </source>
</evidence>
<organism evidence="2 3">
    <name type="scientific">Vibrio ishigakensis</name>
    <dbReference type="NCBI Taxonomy" id="1481914"/>
    <lineage>
        <taxon>Bacteria</taxon>
        <taxon>Pseudomonadati</taxon>
        <taxon>Pseudomonadota</taxon>
        <taxon>Gammaproteobacteria</taxon>
        <taxon>Vibrionales</taxon>
        <taxon>Vibrionaceae</taxon>
        <taxon>Vibrio</taxon>
    </lineage>
</organism>
<reference evidence="2 3" key="2">
    <citation type="submission" date="2015-01" db="EMBL/GenBank/DDBJ databases">
        <authorList>
            <consortium name="NBRP consortium"/>
            <person name="Sawabe T."/>
            <person name="Meirelles P."/>
            <person name="Feng G."/>
            <person name="Sayaka M."/>
            <person name="Hattori M."/>
            <person name="Ohkuma M."/>
        </authorList>
    </citation>
    <scope>NUCLEOTIDE SEQUENCE [LARGE SCALE GENOMIC DNA]</scope>
    <source>
        <strain evidence="3">JCM 19231</strain>
    </source>
</reference>
<keyword evidence="1" id="KW-1133">Transmembrane helix</keyword>
<feature type="transmembrane region" description="Helical" evidence="1">
    <location>
        <begin position="82"/>
        <end position="103"/>
    </location>
</feature>